<keyword evidence="3" id="KW-1185">Reference proteome</keyword>
<sequence length="85" mass="9027">MITRLALATFISVVASSALAETLGGNTGKNAPLPPSTMKDLLKQGYEIKSAIPNGEKFVIFMQKEQSAYACEFVSVTNTKCGAIN</sequence>
<name>A0ABV2IXD4_9HYPH</name>
<evidence type="ECO:0000313" key="3">
    <source>
        <dbReference type="Proteomes" id="UP001549047"/>
    </source>
</evidence>
<reference evidence="2 3" key="1">
    <citation type="submission" date="2024-06" db="EMBL/GenBank/DDBJ databases">
        <title>Genomic Encyclopedia of Type Strains, Phase IV (KMG-IV): sequencing the most valuable type-strain genomes for metagenomic binning, comparative biology and taxonomic classification.</title>
        <authorList>
            <person name="Goeker M."/>
        </authorList>
    </citation>
    <scope>NUCLEOTIDE SEQUENCE [LARGE SCALE GENOMIC DNA]</scope>
    <source>
        <strain evidence="2 3">DSM 29780</strain>
    </source>
</reference>
<evidence type="ECO:0000256" key="1">
    <source>
        <dbReference type="SAM" id="SignalP"/>
    </source>
</evidence>
<evidence type="ECO:0000313" key="2">
    <source>
        <dbReference type="EMBL" id="MET3612761.1"/>
    </source>
</evidence>
<protein>
    <submittedName>
        <fullName evidence="2">Uncharacterized protein</fullName>
    </submittedName>
</protein>
<keyword evidence="1" id="KW-0732">Signal</keyword>
<feature type="chain" id="PRO_5045217325" evidence="1">
    <location>
        <begin position="21"/>
        <end position="85"/>
    </location>
</feature>
<accession>A0ABV2IXD4</accession>
<dbReference type="EMBL" id="JBEPMB010000001">
    <property type="protein sequence ID" value="MET3612761.1"/>
    <property type="molecule type" value="Genomic_DNA"/>
</dbReference>
<comment type="caution">
    <text evidence="2">The sequence shown here is derived from an EMBL/GenBank/DDBJ whole genome shotgun (WGS) entry which is preliminary data.</text>
</comment>
<organism evidence="2 3">
    <name type="scientific">Rhizobium aquaticum</name>
    <dbReference type="NCBI Taxonomy" id="1549636"/>
    <lineage>
        <taxon>Bacteria</taxon>
        <taxon>Pseudomonadati</taxon>
        <taxon>Pseudomonadota</taxon>
        <taxon>Alphaproteobacteria</taxon>
        <taxon>Hyphomicrobiales</taxon>
        <taxon>Rhizobiaceae</taxon>
        <taxon>Rhizobium/Agrobacterium group</taxon>
        <taxon>Rhizobium</taxon>
    </lineage>
</organism>
<proteinExistence type="predicted"/>
<dbReference type="Proteomes" id="UP001549047">
    <property type="component" value="Unassembled WGS sequence"/>
</dbReference>
<gene>
    <name evidence="2" type="ORF">ABID16_001066</name>
</gene>
<feature type="signal peptide" evidence="1">
    <location>
        <begin position="1"/>
        <end position="20"/>
    </location>
</feature>